<dbReference type="Gene3D" id="3.30.160.190">
    <property type="entry name" value="atu1810 like domain"/>
    <property type="match status" value="1"/>
</dbReference>
<dbReference type="RefSeq" id="WP_012742140.1">
    <property type="nucleotide sequence ID" value="NC_012781.1"/>
</dbReference>
<reference evidence="1 2" key="1">
    <citation type="journal article" date="2009" name="Proc. Natl. Acad. Sci. U.S.A.">
        <title>Characterizing a model human gut microbiota composed of members of its two dominant bacterial phyla.</title>
        <authorList>
            <person name="Mahowald M.A."/>
            <person name="Rey F.E."/>
            <person name="Seedorf H."/>
            <person name="Turnbaugh P.J."/>
            <person name="Fulton R.S."/>
            <person name="Wollam A."/>
            <person name="Shah N."/>
            <person name="Wang C."/>
            <person name="Magrini V."/>
            <person name="Wilson R.K."/>
            <person name="Cantarel B.L."/>
            <person name="Coutinho P.M."/>
            <person name="Henrissat B."/>
            <person name="Crock L.W."/>
            <person name="Russell A."/>
            <person name="Verberkmoes N.C."/>
            <person name="Hettich R.L."/>
            <person name="Gordon J.I."/>
        </authorList>
    </citation>
    <scope>NUCLEOTIDE SEQUENCE [LARGE SCALE GENOMIC DNA]</scope>
    <source>
        <strain evidence="2">ATCC 33656 / DSM 3377 / JCM 17463 / KCTC 5835 / LMG 30912 / VPI 0990</strain>
    </source>
</reference>
<dbReference type="KEGG" id="ere:EUBREC_1281"/>
<dbReference type="AlphaFoldDB" id="C4Z824"/>
<gene>
    <name evidence="1" type="ordered locus">EUBREC_1281</name>
</gene>
<organism evidence="1 2">
    <name type="scientific">Agathobacter rectalis (strain ATCC 33656 / DSM 3377 / JCM 17463 / KCTC 5835 / VPI 0990)</name>
    <name type="common">Eubacterium rectale</name>
    <dbReference type="NCBI Taxonomy" id="515619"/>
    <lineage>
        <taxon>Bacteria</taxon>
        <taxon>Bacillati</taxon>
        <taxon>Bacillota</taxon>
        <taxon>Clostridia</taxon>
        <taxon>Lachnospirales</taxon>
        <taxon>Lachnospiraceae</taxon>
        <taxon>Agathobacter</taxon>
    </lineage>
</organism>
<dbReference type="STRING" id="515619.EUBREC_1281"/>
<evidence type="ECO:0000313" key="1">
    <source>
        <dbReference type="EMBL" id="ACR75041.1"/>
    </source>
</evidence>
<evidence type="ECO:0000313" key="2">
    <source>
        <dbReference type="Proteomes" id="UP000001477"/>
    </source>
</evidence>
<sequence length="93" mass="10669">MVMNLQYFGGRGSSGGLGGTVAITRMKEPDEHGRATRESFYMTGKRNVLMNWDEDGNYHKKPIKTQDDVRLSFKTRDEAVKYAKKNGYKYINL</sequence>
<name>C4Z824_AGARV</name>
<dbReference type="HOGENOM" id="CLU_2467062_0_0_9"/>
<proteinExistence type="predicted"/>
<dbReference type="EMBL" id="CP001107">
    <property type="protein sequence ID" value="ACR75041.1"/>
    <property type="molecule type" value="Genomic_DNA"/>
</dbReference>
<dbReference type="InterPro" id="IPR038532">
    <property type="entry name" value="NDUFS4-like_sf"/>
</dbReference>
<dbReference type="PaxDb" id="515619-EUBREC_1281"/>
<dbReference type="Proteomes" id="UP000001477">
    <property type="component" value="Chromosome"/>
</dbReference>
<protein>
    <submittedName>
        <fullName evidence="1">Uncharacterized protein</fullName>
    </submittedName>
</protein>
<dbReference type="GeneID" id="86988113"/>
<accession>C4Z824</accession>